<dbReference type="EC" id="3.1.3.15" evidence="2"/>
<dbReference type="Gene3D" id="3.20.20.140">
    <property type="entry name" value="Metal-dependent hydrolases"/>
    <property type="match status" value="1"/>
</dbReference>
<dbReference type="GO" id="GO:0000105">
    <property type="term" value="P:L-histidine biosynthetic process"/>
    <property type="evidence" value="ECO:0007669"/>
    <property type="project" value="UniProtKB-UniRule"/>
</dbReference>
<sequence length="261" mass="30579">MRYYDQHLHTYFSPDSRETFENYLNLTDLPLISTEHLDFFSPLQRADDVIPDYDGYSAKVEELNATYDNCLLKGIEVGFTYADRHRIEEFLAGKDYDLKLLSIHHNGRHGFMTLNHDQKPLDIHLDEYFSLMLEAVQAAPYANVLAHFDFGLRGYDDVQLQELERKEAILTKIFRTMIRQDQALELNTRSMYRYDNAHLYDYAIGLYKQLGGNYFTVSSDAHRASDYQLRFSDAFNMLRKHNVKQLVTFQNSEANFVALPN</sequence>
<dbReference type="SUPFAM" id="SSF89550">
    <property type="entry name" value="PHP domain-like"/>
    <property type="match status" value="1"/>
</dbReference>
<evidence type="ECO:0000256" key="2">
    <source>
        <dbReference type="RuleBase" id="RU366003"/>
    </source>
</evidence>
<comment type="catalytic activity">
    <reaction evidence="2">
        <text>L-histidinol phosphate + H2O = L-histidinol + phosphate</text>
        <dbReference type="Rhea" id="RHEA:14465"/>
        <dbReference type="ChEBI" id="CHEBI:15377"/>
        <dbReference type="ChEBI" id="CHEBI:43474"/>
        <dbReference type="ChEBI" id="CHEBI:57699"/>
        <dbReference type="ChEBI" id="CHEBI:57980"/>
        <dbReference type="EC" id="3.1.3.15"/>
    </reaction>
</comment>
<accession>A0A6I2GI69</accession>
<reference evidence="3 4" key="1">
    <citation type="submission" date="2019-11" db="EMBL/GenBank/DDBJ databases">
        <title>Characterisation of Fundicoccus ignavus gen. nov. sp. nov., a novel genus of the family Aerococcaceae isolated from bulk tank milk.</title>
        <authorList>
            <person name="Siebert A."/>
            <person name="Huptas C."/>
            <person name="Wenning M."/>
            <person name="Scherer S."/>
            <person name="Doll E.V."/>
        </authorList>
    </citation>
    <scope>NUCLEOTIDE SEQUENCE [LARGE SCALE GENOMIC DNA]</scope>
    <source>
        <strain evidence="3 4">WS4759</strain>
    </source>
</reference>
<evidence type="ECO:0000313" key="4">
    <source>
        <dbReference type="Proteomes" id="UP000430975"/>
    </source>
</evidence>
<dbReference type="PANTHER" id="PTHR21039:SF0">
    <property type="entry name" value="HISTIDINOL-PHOSPHATASE"/>
    <property type="match status" value="1"/>
</dbReference>
<organism evidence="3 4">
    <name type="scientific">Fundicoccus ignavus</name>
    <dbReference type="NCBI Taxonomy" id="2664442"/>
    <lineage>
        <taxon>Bacteria</taxon>
        <taxon>Bacillati</taxon>
        <taxon>Bacillota</taxon>
        <taxon>Bacilli</taxon>
        <taxon>Lactobacillales</taxon>
        <taxon>Aerococcaceae</taxon>
        <taxon>Fundicoccus</taxon>
    </lineage>
</organism>
<dbReference type="GO" id="GO:0004401">
    <property type="term" value="F:histidinol-phosphatase activity"/>
    <property type="evidence" value="ECO:0007669"/>
    <property type="project" value="UniProtKB-UniRule"/>
</dbReference>
<protein>
    <recommendedName>
        <fullName evidence="2">Histidinol-phosphatase</fullName>
        <shortName evidence="2">HolPase</shortName>
        <ecNumber evidence="2">3.1.3.15</ecNumber>
    </recommendedName>
</protein>
<dbReference type="RefSeq" id="WP_153862844.1">
    <property type="nucleotide sequence ID" value="NZ_WJQS01000001.1"/>
</dbReference>
<dbReference type="UniPathway" id="UPA00031">
    <property type="reaction ID" value="UER00013"/>
</dbReference>
<dbReference type="GO" id="GO:0005737">
    <property type="term" value="C:cytoplasm"/>
    <property type="evidence" value="ECO:0007669"/>
    <property type="project" value="TreeGrafter"/>
</dbReference>
<keyword evidence="4" id="KW-1185">Reference proteome</keyword>
<comment type="pathway">
    <text evidence="2">Amino-acid biosynthesis; L-histidine biosynthesis; L-histidine from 5-phospho-alpha-D-ribose 1-diphosphate: step 8/9.</text>
</comment>
<comment type="similarity">
    <text evidence="2">Belongs to the PHP hydrolase family. HisK subfamily.</text>
</comment>
<keyword evidence="2" id="KW-0368">Histidine biosynthesis</keyword>
<evidence type="ECO:0000256" key="1">
    <source>
        <dbReference type="ARBA" id="ARBA00022801"/>
    </source>
</evidence>
<dbReference type="InterPro" id="IPR016195">
    <property type="entry name" value="Pol/histidinol_Pase-like"/>
</dbReference>
<name>A0A6I2GI69_9LACT</name>
<gene>
    <name evidence="3" type="ORF">GIY09_00020</name>
</gene>
<dbReference type="InterPro" id="IPR010140">
    <property type="entry name" value="Histidinol_P_phosphatase_HisJ"/>
</dbReference>
<dbReference type="EMBL" id="WJQS01000001">
    <property type="protein sequence ID" value="MRI84288.1"/>
    <property type="molecule type" value="Genomic_DNA"/>
</dbReference>
<keyword evidence="2" id="KW-0028">Amino-acid biosynthesis</keyword>
<dbReference type="PANTHER" id="PTHR21039">
    <property type="entry name" value="HISTIDINOL PHOSPHATASE-RELATED"/>
    <property type="match status" value="1"/>
</dbReference>
<comment type="caution">
    <text evidence="3">The sequence shown here is derived from an EMBL/GenBank/DDBJ whole genome shotgun (WGS) entry which is preliminary data.</text>
</comment>
<proteinExistence type="inferred from homology"/>
<dbReference type="Proteomes" id="UP000430975">
    <property type="component" value="Unassembled WGS sequence"/>
</dbReference>
<dbReference type="AlphaFoldDB" id="A0A6I2GI69"/>
<keyword evidence="1 2" id="KW-0378">Hydrolase</keyword>
<evidence type="ECO:0000313" key="3">
    <source>
        <dbReference type="EMBL" id="MRI84288.1"/>
    </source>
</evidence>